<dbReference type="OrthoDB" id="654134at2759"/>
<name>A0A1R3G374_COCAP</name>
<dbReference type="InterPro" id="IPR044816">
    <property type="entry name" value="BURP"/>
</dbReference>
<protein>
    <recommendedName>
        <fullName evidence="1">BURP domain-containing protein</fullName>
    </recommendedName>
</protein>
<keyword evidence="3" id="KW-1185">Reference proteome</keyword>
<dbReference type="Gramene" id="OMO52541">
    <property type="protein sequence ID" value="OMO52541"/>
    <property type="gene ID" value="CCACVL1_29190"/>
</dbReference>
<dbReference type="Pfam" id="PF03181">
    <property type="entry name" value="BURP"/>
    <property type="match status" value="1"/>
</dbReference>
<dbReference type="PANTHER" id="PTHR31236">
    <property type="entry name" value="BURP DOMAIN PROTEIN USPL1-LIKE"/>
    <property type="match status" value="1"/>
</dbReference>
<dbReference type="Proteomes" id="UP000188268">
    <property type="component" value="Unassembled WGS sequence"/>
</dbReference>
<accession>A0A1R3G374</accession>
<feature type="domain" description="BURP" evidence="1">
    <location>
        <begin position="52"/>
        <end position="262"/>
    </location>
</feature>
<comment type="caution">
    <text evidence="2">The sequence shown here is derived from an EMBL/GenBank/DDBJ whole genome shotgun (WGS) entry which is preliminary data.</text>
</comment>
<evidence type="ECO:0000313" key="3">
    <source>
        <dbReference type="Proteomes" id="UP000188268"/>
    </source>
</evidence>
<dbReference type="InterPro" id="IPR004873">
    <property type="entry name" value="BURP_dom"/>
</dbReference>
<evidence type="ECO:0000313" key="2">
    <source>
        <dbReference type="EMBL" id="OMO52541.1"/>
    </source>
</evidence>
<sequence>MLTSMAKNKDSKLVASQRNYGYSNEKIVEDSQGNYGYSNDAIGKGLINKDVYFLESALHPGKKMNLKDVVQKPTKAAFLPRPMAESIPFSIQELPQIYKYYSLEPKSAEANLLKETIENCERPAIQGEAKYCATSLETFIDLGVSKMGKNIQLLSNELEKETENQEFSISQGVKMMGESEIVCHKMKYAYAVFLCHSIDETAVYRVPVVGADGTRAIALAVCHKDTSAWNPKHLAFQVLKVKPGTIPICHFLARETLVWISSN</sequence>
<reference evidence="2 3" key="1">
    <citation type="submission" date="2013-09" db="EMBL/GenBank/DDBJ databases">
        <title>Corchorus capsularis genome sequencing.</title>
        <authorList>
            <person name="Alam M."/>
            <person name="Haque M.S."/>
            <person name="Islam M.S."/>
            <person name="Emdad E.M."/>
            <person name="Islam M.M."/>
            <person name="Ahmed B."/>
            <person name="Halim A."/>
            <person name="Hossen Q.M.M."/>
            <person name="Hossain M.Z."/>
            <person name="Ahmed R."/>
            <person name="Khan M.M."/>
            <person name="Islam R."/>
            <person name="Rashid M.M."/>
            <person name="Khan S.A."/>
            <person name="Rahman M.S."/>
            <person name="Alam M."/>
        </authorList>
    </citation>
    <scope>NUCLEOTIDE SEQUENCE [LARGE SCALE GENOMIC DNA]</scope>
    <source>
        <strain evidence="3">cv. CVL-1</strain>
        <tissue evidence="2">Whole seedling</tissue>
    </source>
</reference>
<proteinExistence type="predicted"/>
<dbReference type="PANTHER" id="PTHR31236:SF37">
    <property type="entry name" value="BURP DOMAIN-CONTAINING PROTEIN 5-LIKE"/>
    <property type="match status" value="1"/>
</dbReference>
<dbReference type="AlphaFoldDB" id="A0A1R3G374"/>
<dbReference type="PROSITE" id="PS51277">
    <property type="entry name" value="BURP"/>
    <property type="match status" value="1"/>
</dbReference>
<dbReference type="EMBL" id="AWWV01015493">
    <property type="protein sequence ID" value="OMO52541.1"/>
    <property type="molecule type" value="Genomic_DNA"/>
</dbReference>
<dbReference type="OMA" id="EMKACTM"/>
<dbReference type="STRING" id="210143.A0A1R3G374"/>
<dbReference type="SMART" id="SM01045">
    <property type="entry name" value="BURP"/>
    <property type="match status" value="1"/>
</dbReference>
<organism evidence="2 3">
    <name type="scientific">Corchorus capsularis</name>
    <name type="common">Jute</name>
    <dbReference type="NCBI Taxonomy" id="210143"/>
    <lineage>
        <taxon>Eukaryota</taxon>
        <taxon>Viridiplantae</taxon>
        <taxon>Streptophyta</taxon>
        <taxon>Embryophyta</taxon>
        <taxon>Tracheophyta</taxon>
        <taxon>Spermatophyta</taxon>
        <taxon>Magnoliopsida</taxon>
        <taxon>eudicotyledons</taxon>
        <taxon>Gunneridae</taxon>
        <taxon>Pentapetalae</taxon>
        <taxon>rosids</taxon>
        <taxon>malvids</taxon>
        <taxon>Malvales</taxon>
        <taxon>Malvaceae</taxon>
        <taxon>Grewioideae</taxon>
        <taxon>Apeibeae</taxon>
        <taxon>Corchorus</taxon>
    </lineage>
</organism>
<evidence type="ECO:0000259" key="1">
    <source>
        <dbReference type="PROSITE" id="PS51277"/>
    </source>
</evidence>
<gene>
    <name evidence="2" type="ORF">CCACVL1_29190</name>
</gene>